<dbReference type="AlphaFoldDB" id="K1V5J0"/>
<reference evidence="1" key="1">
    <citation type="journal article" date="2013" name="Environ. Microbiol.">
        <title>Microbiota from the distal guts of lean and obese adolescents exhibit partial functional redundancy besides clear differences in community structure.</title>
        <authorList>
            <person name="Ferrer M."/>
            <person name="Ruiz A."/>
            <person name="Lanza F."/>
            <person name="Haange S.B."/>
            <person name="Oberbach A."/>
            <person name="Till H."/>
            <person name="Bargiela R."/>
            <person name="Campoy C."/>
            <person name="Segura M.T."/>
            <person name="Richter M."/>
            <person name="von Bergen M."/>
            <person name="Seifert J."/>
            <person name="Suarez A."/>
        </authorList>
    </citation>
    <scope>NUCLEOTIDE SEQUENCE</scope>
</reference>
<gene>
    <name evidence="1" type="ORF">LEA_02733</name>
</gene>
<dbReference type="EMBL" id="AJWY01001849">
    <property type="protein sequence ID" value="EKC79166.1"/>
    <property type="molecule type" value="Genomic_DNA"/>
</dbReference>
<proteinExistence type="predicted"/>
<dbReference type="Pfam" id="PF14253">
    <property type="entry name" value="AbiH"/>
    <property type="match status" value="1"/>
</dbReference>
<sequence>QFHNCKILETARNARTAKETKPPCANEDKSSSLGIFAQGGYLAGPGGGDEVYPRKLFRIFVDNSNTQAGMNRIILIGNGFDLAHNLPTSYKNFINHYWEQWGQWLQGAYLGDKLSDELCSISQKGESQPWNWIFPSRHFPSGTKFSPTDVIEAVRTNPDRFLMEITPFFQHINRSFETKNWVDIESEYYLWLKRIFREGNCGYDGAKPLNKELDVIKKLLIEYLDGIQKEQINPELVKECINKAIYEPLEAQDISIDGQSAFEDFAKKRLNFLTA</sequence>
<organism evidence="1">
    <name type="scientific">human gut metagenome</name>
    <dbReference type="NCBI Taxonomy" id="408170"/>
    <lineage>
        <taxon>unclassified sequences</taxon>
        <taxon>metagenomes</taxon>
        <taxon>organismal metagenomes</taxon>
    </lineage>
</organism>
<feature type="non-terminal residue" evidence="1">
    <location>
        <position position="1"/>
    </location>
</feature>
<comment type="caution">
    <text evidence="1">The sequence shown here is derived from an EMBL/GenBank/DDBJ whole genome shotgun (WGS) entry which is preliminary data.</text>
</comment>
<accession>K1V5J0</accession>
<protein>
    <submittedName>
        <fullName evidence="1">Uncharacterized protein</fullName>
    </submittedName>
</protein>
<name>K1V5J0_9ZZZZ</name>
<dbReference type="InterPro" id="IPR025935">
    <property type="entry name" value="AbiH"/>
</dbReference>
<evidence type="ECO:0000313" key="1">
    <source>
        <dbReference type="EMBL" id="EKC79166.1"/>
    </source>
</evidence>